<feature type="compositionally biased region" description="Polar residues" evidence="1">
    <location>
        <begin position="684"/>
        <end position="693"/>
    </location>
</feature>
<keyword evidence="2" id="KW-0472">Membrane</keyword>
<keyword evidence="2" id="KW-0812">Transmembrane</keyword>
<feature type="compositionally biased region" description="Low complexity" evidence="1">
    <location>
        <begin position="711"/>
        <end position="722"/>
    </location>
</feature>
<dbReference type="WBParaSite" id="L893_g28257.t1">
    <property type="protein sequence ID" value="L893_g28257.t1"/>
    <property type="gene ID" value="L893_g28257"/>
</dbReference>
<protein>
    <submittedName>
        <fullName evidence="4">SUN domain-containing protein</fullName>
    </submittedName>
</protein>
<reference evidence="4" key="1">
    <citation type="submission" date="2016-11" db="UniProtKB">
        <authorList>
            <consortium name="WormBaseParasite"/>
        </authorList>
    </citation>
    <scope>IDENTIFICATION</scope>
</reference>
<evidence type="ECO:0000256" key="1">
    <source>
        <dbReference type="SAM" id="MobiDB-lite"/>
    </source>
</evidence>
<sequence length="796" mass="90033">MPLSVLLPGVKYPNTTLLNLRMKAFNRSPIFFQRLQHLYIDSFIVKKRADSTGLNKEYRNRQTGNVSTSLELTFEMSMSLHTHFALHLHIVRLCVMAFRLLELWLLTFFIPRLLAGDGEYVTKIQAGMTDKEYLVKATGGNISIKLEFDLLECRRYISRVCLCYKSATPDDILLNRDACPNDEGICLWFDGGDQIAGLPPLKFGSSYKHAQVHLMHIYKDHFTASTLKLNLVERGNRLHVIRPDGKNWYRKYNEDIDQENYGSFASALNRYETMDLWDGTKVEAYRMRFLSRPFRCPATFEFLNTRLVDVRNVSITQEDGSTVWKILSYEEYQKFAKKTEAPIETSTTEKTEANIDTRTTEKTETTSETRTTAKTEAHSKTSTSSTLTPALRNATRTTETAADNVEEAESGRYYFIPFGMVSLLVAITTMYVSTGMTMWNRWCCFNGMDPEKRAFGGADADEEGQTSPAIAHSPGPTKDGHHKASRILIASPNERASEKSDFVNSAYIDDKHDKHLVRSQLLCAVNKKKKNRESSARNTKKTVETSVVKTGSENESRVKIKARPKRKTRTNTKSKSKTKSKDSTTSKDHDKSKPAGAKKFAQKKTNTTSKSTRKSKDSTTSKNHEKSKPSGSKKSGRKGGKQKPPMYKRPRKISRKMQSTTSVAEPSIENHTVAHDFENVDYLSSETGDTTRTVPIPLETTTSRKDNSVRAARATTANTAKSNAGKKNLLDEPELFTAEDSSLDRDYAKFPAKRHKTKTERPMFYRCFAIVTAIYVLCISALFITTVVIYGVFLKR</sequence>
<keyword evidence="3" id="KW-1185">Reference proteome</keyword>
<feature type="compositionally biased region" description="Basic residues" evidence="1">
    <location>
        <begin position="634"/>
        <end position="655"/>
    </location>
</feature>
<feature type="region of interest" description="Disordered" evidence="1">
    <location>
        <begin position="527"/>
        <end position="672"/>
    </location>
</feature>
<feature type="compositionally biased region" description="Basic and acidic residues" evidence="1">
    <location>
        <begin position="579"/>
        <end position="593"/>
    </location>
</feature>
<evidence type="ECO:0000313" key="4">
    <source>
        <dbReference type="WBParaSite" id="L893_g28257.t1"/>
    </source>
</evidence>
<feature type="region of interest" description="Disordered" evidence="1">
    <location>
        <begin position="684"/>
        <end position="722"/>
    </location>
</feature>
<keyword evidence="2" id="KW-1133">Transmembrane helix</keyword>
<organism evidence="3 4">
    <name type="scientific">Steinernema glaseri</name>
    <dbReference type="NCBI Taxonomy" id="37863"/>
    <lineage>
        <taxon>Eukaryota</taxon>
        <taxon>Metazoa</taxon>
        <taxon>Ecdysozoa</taxon>
        <taxon>Nematoda</taxon>
        <taxon>Chromadorea</taxon>
        <taxon>Rhabditida</taxon>
        <taxon>Tylenchina</taxon>
        <taxon>Panagrolaimomorpha</taxon>
        <taxon>Strongyloidoidea</taxon>
        <taxon>Steinernematidae</taxon>
        <taxon>Steinernema</taxon>
    </lineage>
</organism>
<feature type="compositionally biased region" description="Polar residues" evidence="1">
    <location>
        <begin position="380"/>
        <end position="401"/>
    </location>
</feature>
<feature type="compositionally biased region" description="Basic and acidic residues" evidence="1">
    <location>
        <begin position="343"/>
        <end position="379"/>
    </location>
</feature>
<evidence type="ECO:0000313" key="3">
    <source>
        <dbReference type="Proteomes" id="UP000095287"/>
    </source>
</evidence>
<evidence type="ECO:0000256" key="2">
    <source>
        <dbReference type="SAM" id="Phobius"/>
    </source>
</evidence>
<feature type="compositionally biased region" description="Basic residues" evidence="1">
    <location>
        <begin position="559"/>
        <end position="578"/>
    </location>
</feature>
<dbReference type="Proteomes" id="UP000095287">
    <property type="component" value="Unplaced"/>
</dbReference>
<feature type="transmembrane region" description="Helical" evidence="2">
    <location>
        <begin position="763"/>
        <end position="793"/>
    </location>
</feature>
<accession>A0A1I7ZNK4</accession>
<feature type="compositionally biased region" description="Basic and acidic residues" evidence="1">
    <location>
        <begin position="614"/>
        <end position="628"/>
    </location>
</feature>
<dbReference type="AlphaFoldDB" id="A0A1I7ZNK4"/>
<feature type="region of interest" description="Disordered" evidence="1">
    <location>
        <begin position="456"/>
        <end position="483"/>
    </location>
</feature>
<feature type="region of interest" description="Disordered" evidence="1">
    <location>
        <begin position="343"/>
        <end position="403"/>
    </location>
</feature>
<name>A0A1I7ZNK4_9BILA</name>
<proteinExistence type="predicted"/>